<keyword evidence="3" id="KW-1185">Reference proteome</keyword>
<feature type="region of interest" description="Disordered" evidence="1">
    <location>
        <begin position="1"/>
        <end position="76"/>
    </location>
</feature>
<evidence type="ECO:0000313" key="2">
    <source>
        <dbReference type="EMBL" id="KAF2764522.1"/>
    </source>
</evidence>
<dbReference type="Proteomes" id="UP000799436">
    <property type="component" value="Unassembled WGS sequence"/>
</dbReference>
<sequence length="76" mass="8392">MTQGSNGLEERATQATAPAITLPAQPTSPKSTTTRPDQRRKRSRQPNATLEPTSKNEANRSIARRQGNRLDLTINH</sequence>
<name>A0A6G1KW23_9PEZI</name>
<evidence type="ECO:0000313" key="3">
    <source>
        <dbReference type="Proteomes" id="UP000799436"/>
    </source>
</evidence>
<protein>
    <submittedName>
        <fullName evidence="2">Uncharacterized protein</fullName>
    </submittedName>
</protein>
<reference evidence="2" key="1">
    <citation type="journal article" date="2020" name="Stud. Mycol.">
        <title>101 Dothideomycetes genomes: a test case for predicting lifestyles and emergence of pathogens.</title>
        <authorList>
            <person name="Haridas S."/>
            <person name="Albert R."/>
            <person name="Binder M."/>
            <person name="Bloem J."/>
            <person name="Labutti K."/>
            <person name="Salamov A."/>
            <person name="Andreopoulos B."/>
            <person name="Baker S."/>
            <person name="Barry K."/>
            <person name="Bills G."/>
            <person name="Bluhm B."/>
            <person name="Cannon C."/>
            <person name="Castanera R."/>
            <person name="Culley D."/>
            <person name="Daum C."/>
            <person name="Ezra D."/>
            <person name="Gonzalez J."/>
            <person name="Henrissat B."/>
            <person name="Kuo A."/>
            <person name="Liang C."/>
            <person name="Lipzen A."/>
            <person name="Lutzoni F."/>
            <person name="Magnuson J."/>
            <person name="Mondo S."/>
            <person name="Nolan M."/>
            <person name="Ohm R."/>
            <person name="Pangilinan J."/>
            <person name="Park H.-J."/>
            <person name="Ramirez L."/>
            <person name="Alfaro M."/>
            <person name="Sun H."/>
            <person name="Tritt A."/>
            <person name="Yoshinaga Y."/>
            <person name="Zwiers L.-H."/>
            <person name="Turgeon B."/>
            <person name="Goodwin S."/>
            <person name="Spatafora J."/>
            <person name="Crous P."/>
            <person name="Grigoriev I."/>
        </authorList>
    </citation>
    <scope>NUCLEOTIDE SEQUENCE</scope>
    <source>
        <strain evidence="2">CBS 116005</strain>
    </source>
</reference>
<feature type="compositionally biased region" description="Polar residues" evidence="1">
    <location>
        <begin position="24"/>
        <end position="35"/>
    </location>
</feature>
<feature type="compositionally biased region" description="Polar residues" evidence="1">
    <location>
        <begin position="45"/>
        <end position="56"/>
    </location>
</feature>
<dbReference type="AlphaFoldDB" id="A0A6G1KW23"/>
<dbReference type="EMBL" id="ML995919">
    <property type="protein sequence ID" value="KAF2764522.1"/>
    <property type="molecule type" value="Genomic_DNA"/>
</dbReference>
<gene>
    <name evidence="2" type="ORF">EJ03DRAFT_301772</name>
</gene>
<evidence type="ECO:0000256" key="1">
    <source>
        <dbReference type="SAM" id="MobiDB-lite"/>
    </source>
</evidence>
<accession>A0A6G1KW23</accession>
<organism evidence="2 3">
    <name type="scientific">Teratosphaeria nubilosa</name>
    <dbReference type="NCBI Taxonomy" id="161662"/>
    <lineage>
        <taxon>Eukaryota</taxon>
        <taxon>Fungi</taxon>
        <taxon>Dikarya</taxon>
        <taxon>Ascomycota</taxon>
        <taxon>Pezizomycotina</taxon>
        <taxon>Dothideomycetes</taxon>
        <taxon>Dothideomycetidae</taxon>
        <taxon>Mycosphaerellales</taxon>
        <taxon>Teratosphaeriaceae</taxon>
        <taxon>Teratosphaeria</taxon>
    </lineage>
</organism>
<proteinExistence type="predicted"/>